<organism evidence="3 4">
    <name type="scientific">Trapa natans</name>
    <name type="common">Water chestnut</name>
    <dbReference type="NCBI Taxonomy" id="22666"/>
    <lineage>
        <taxon>Eukaryota</taxon>
        <taxon>Viridiplantae</taxon>
        <taxon>Streptophyta</taxon>
        <taxon>Embryophyta</taxon>
        <taxon>Tracheophyta</taxon>
        <taxon>Spermatophyta</taxon>
        <taxon>Magnoliopsida</taxon>
        <taxon>eudicotyledons</taxon>
        <taxon>Gunneridae</taxon>
        <taxon>Pentapetalae</taxon>
        <taxon>rosids</taxon>
        <taxon>malvids</taxon>
        <taxon>Myrtales</taxon>
        <taxon>Lythraceae</taxon>
        <taxon>Trapa</taxon>
    </lineage>
</organism>
<keyword evidence="4" id="KW-1185">Reference proteome</keyword>
<sequence length="148" mass="16435">MEALIMNAAIPSPARFPNCGLPATNKLRSSKVVAICCLRKNGEENRMFDSPLNAGLENQGDGDSSEGTFQPSNFEVEAKQTDIWRLFKEAQQNILYLNKQRIKALEELDRANRENQLLLDRIDQLEVKNQGGDGRGNAVVTKSGSRLS</sequence>
<evidence type="ECO:0000313" key="3">
    <source>
        <dbReference type="EMBL" id="KAK4771887.1"/>
    </source>
</evidence>
<gene>
    <name evidence="3" type="ORF">SAY86_013662</name>
</gene>
<feature type="compositionally biased region" description="Polar residues" evidence="2">
    <location>
        <begin position="61"/>
        <end position="71"/>
    </location>
</feature>
<evidence type="ECO:0000256" key="2">
    <source>
        <dbReference type="SAM" id="MobiDB-lite"/>
    </source>
</evidence>
<feature type="region of interest" description="Disordered" evidence="2">
    <location>
        <begin position="49"/>
        <end position="71"/>
    </location>
</feature>
<reference evidence="3 4" key="1">
    <citation type="journal article" date="2023" name="Hortic Res">
        <title>Pangenome of water caltrop reveals structural variations and asymmetric subgenome divergence after allopolyploidization.</title>
        <authorList>
            <person name="Zhang X."/>
            <person name="Chen Y."/>
            <person name="Wang L."/>
            <person name="Yuan Y."/>
            <person name="Fang M."/>
            <person name="Shi L."/>
            <person name="Lu R."/>
            <person name="Comes H.P."/>
            <person name="Ma Y."/>
            <person name="Chen Y."/>
            <person name="Huang G."/>
            <person name="Zhou Y."/>
            <person name="Zheng Z."/>
            <person name="Qiu Y."/>
        </authorList>
    </citation>
    <scope>NUCLEOTIDE SEQUENCE [LARGE SCALE GENOMIC DNA]</scope>
    <source>
        <strain evidence="3">F231</strain>
    </source>
</reference>
<keyword evidence="1" id="KW-0175">Coiled coil</keyword>
<dbReference type="EMBL" id="JAXQNO010000020">
    <property type="protein sequence ID" value="KAK4771887.1"/>
    <property type="molecule type" value="Genomic_DNA"/>
</dbReference>
<proteinExistence type="predicted"/>
<dbReference type="Proteomes" id="UP001346149">
    <property type="component" value="Unassembled WGS sequence"/>
</dbReference>
<evidence type="ECO:0000313" key="4">
    <source>
        <dbReference type="Proteomes" id="UP001346149"/>
    </source>
</evidence>
<name>A0AAN7QLY8_TRANT</name>
<accession>A0AAN7QLY8</accession>
<evidence type="ECO:0000256" key="1">
    <source>
        <dbReference type="SAM" id="Coils"/>
    </source>
</evidence>
<protein>
    <submittedName>
        <fullName evidence="3">Uncharacterized protein</fullName>
    </submittedName>
</protein>
<dbReference type="AlphaFoldDB" id="A0AAN7QLY8"/>
<comment type="caution">
    <text evidence="3">The sequence shown here is derived from an EMBL/GenBank/DDBJ whole genome shotgun (WGS) entry which is preliminary data.</text>
</comment>
<feature type="coiled-coil region" evidence="1">
    <location>
        <begin position="101"/>
        <end position="128"/>
    </location>
</feature>